<dbReference type="EMBL" id="KV875100">
    <property type="protein sequence ID" value="OIW26260.1"/>
    <property type="molecule type" value="Genomic_DNA"/>
</dbReference>
<feature type="compositionally biased region" description="Polar residues" evidence="4">
    <location>
        <begin position="716"/>
        <end position="747"/>
    </location>
</feature>
<accession>A0A1J7JAL1</accession>
<organism evidence="6 7">
    <name type="scientific">Coniochaeta ligniaria NRRL 30616</name>
    <dbReference type="NCBI Taxonomy" id="1408157"/>
    <lineage>
        <taxon>Eukaryota</taxon>
        <taxon>Fungi</taxon>
        <taxon>Dikarya</taxon>
        <taxon>Ascomycota</taxon>
        <taxon>Pezizomycotina</taxon>
        <taxon>Sordariomycetes</taxon>
        <taxon>Sordariomycetidae</taxon>
        <taxon>Coniochaetales</taxon>
        <taxon>Coniochaetaceae</taxon>
        <taxon>Coniochaeta</taxon>
    </lineage>
</organism>
<dbReference type="InParanoid" id="A0A1J7JAL1"/>
<evidence type="ECO:0000259" key="5">
    <source>
        <dbReference type="PROSITE" id="PS50048"/>
    </source>
</evidence>
<dbReference type="PANTHER" id="PTHR31001">
    <property type="entry name" value="UNCHARACTERIZED TRANSCRIPTIONAL REGULATORY PROTEIN"/>
    <property type="match status" value="1"/>
</dbReference>
<dbReference type="Proteomes" id="UP000182658">
    <property type="component" value="Unassembled WGS sequence"/>
</dbReference>
<feature type="domain" description="Zn(2)-C6 fungal-type" evidence="5">
    <location>
        <begin position="23"/>
        <end position="54"/>
    </location>
</feature>
<evidence type="ECO:0000256" key="4">
    <source>
        <dbReference type="SAM" id="MobiDB-lite"/>
    </source>
</evidence>
<evidence type="ECO:0000256" key="2">
    <source>
        <dbReference type="ARBA" id="ARBA00022723"/>
    </source>
</evidence>
<dbReference type="STRING" id="1408157.A0A1J7JAL1"/>
<dbReference type="CDD" id="cd12148">
    <property type="entry name" value="fungal_TF_MHR"/>
    <property type="match status" value="1"/>
</dbReference>
<dbReference type="InterPro" id="IPR001138">
    <property type="entry name" value="Zn2Cys6_DnaBD"/>
</dbReference>
<dbReference type="SMART" id="SM00066">
    <property type="entry name" value="GAL4"/>
    <property type="match status" value="1"/>
</dbReference>
<keyword evidence="3" id="KW-0539">Nucleus</keyword>
<dbReference type="InterPro" id="IPR007219">
    <property type="entry name" value="XnlR_reg_dom"/>
</dbReference>
<protein>
    <recommendedName>
        <fullName evidence="5">Zn(2)-C6 fungal-type domain-containing protein</fullName>
    </recommendedName>
</protein>
<dbReference type="GO" id="GO:0003677">
    <property type="term" value="F:DNA binding"/>
    <property type="evidence" value="ECO:0007669"/>
    <property type="project" value="InterPro"/>
</dbReference>
<proteinExistence type="predicted"/>
<dbReference type="InterPro" id="IPR036864">
    <property type="entry name" value="Zn2-C6_fun-type_DNA-bd_sf"/>
</dbReference>
<sequence>MQETNSELATTESQKKRNRIRFSCTTCRDKKLKCNRRSPCDQCEKRGIVATCEYVPYVTPRAQGSRASAPLSSSAGQSSAPGSAARSHRTLNDAPLQSRLRHLEHLVQVLKAQRKDSTAVAADASKDGYGQSAEDDTTSTDGLVDDNAGAQCVRVNTTAGPIVNDLRYLDSANWEAILDDLSRLTNDLRTVDDDLEDPVELAAIKQPGPVLLLGAFPQASISELLTFLPPRAVTDRLIARFFQGKEPAWMMFHVPAFLKQYEKFWDSPSEASYTFLGLLFIMISHAALFCLRGDEEIPGKLGTPEYVFDIYRVRGAQCLALDDYTTPGKLKVETLLLYFATEYLRTADAVLGTSVILTMAIRLAMHMGYHKDAKHYPQVSPWEGEMRRRLWAILREVDVLVSFQFGLPSNIHTQFYDTEPPRNLHDEDFDEDVKELPPSRPETDRTCTLYCIVKSRLLNSLSDILSALSSRLPVSYQEIMRLDEQLEAAHSSFASVLRYKPFSQSVTDPIDLIMQRYWLELLYQKSRSVLHRKYLGLSRFNKLYAHSRSTCLDAATKTLRHQYDIHCEMQPGGRLSKERWFMNSISTHDFLLADMILCLELSYLNAQAKSPGSTAHAIEALGSDTSPAIVPREQLLDILRTSRSIWQTSRKESTEANRAFKILSRMLSMSAGSAYPSSPESIEILPQDPVQSTGVSLNPSQSFEARLAGASPWDSRASSTGQQQEGQFQSGWPQDSSGSAGTSTDPGSSELIDPNLGSDWSLWDNQIQNASEDMLQIPWSTFFQPGGGSF</sequence>
<dbReference type="Pfam" id="PF00172">
    <property type="entry name" value="Zn_clus"/>
    <property type="match status" value="1"/>
</dbReference>
<keyword evidence="2" id="KW-0479">Metal-binding</keyword>
<feature type="region of interest" description="Disordered" evidence="4">
    <location>
        <begin position="117"/>
        <end position="142"/>
    </location>
</feature>
<dbReference type="Pfam" id="PF04082">
    <property type="entry name" value="Fungal_trans"/>
    <property type="match status" value="1"/>
</dbReference>
<reference evidence="6 7" key="1">
    <citation type="submission" date="2016-10" db="EMBL/GenBank/DDBJ databases">
        <title>Draft genome sequence of Coniochaeta ligniaria NRRL30616, a lignocellulolytic fungus for bioabatement of inhibitors in plant biomass hydrolysates.</title>
        <authorList>
            <consortium name="DOE Joint Genome Institute"/>
            <person name="Jimenez D.J."/>
            <person name="Hector R.E."/>
            <person name="Riley R."/>
            <person name="Sun H."/>
            <person name="Grigoriev I.V."/>
            <person name="Van Elsas J.D."/>
            <person name="Nichols N.N."/>
        </authorList>
    </citation>
    <scope>NUCLEOTIDE SEQUENCE [LARGE SCALE GENOMIC DNA]</scope>
    <source>
        <strain evidence="6 7">NRRL 30616</strain>
    </source>
</reference>
<dbReference type="InterPro" id="IPR050613">
    <property type="entry name" value="Sec_Metabolite_Reg"/>
</dbReference>
<dbReference type="OrthoDB" id="4934715at2759"/>
<evidence type="ECO:0000256" key="1">
    <source>
        <dbReference type="ARBA" id="ARBA00004123"/>
    </source>
</evidence>
<feature type="compositionally biased region" description="Low complexity" evidence="4">
    <location>
        <begin position="67"/>
        <end position="85"/>
    </location>
</feature>
<dbReference type="CDD" id="cd00067">
    <property type="entry name" value="GAL4"/>
    <property type="match status" value="1"/>
</dbReference>
<evidence type="ECO:0000313" key="7">
    <source>
        <dbReference type="Proteomes" id="UP000182658"/>
    </source>
</evidence>
<dbReference type="PROSITE" id="PS00463">
    <property type="entry name" value="ZN2_CY6_FUNGAL_1"/>
    <property type="match status" value="1"/>
</dbReference>
<dbReference type="SMART" id="SM00906">
    <property type="entry name" value="Fungal_trans"/>
    <property type="match status" value="1"/>
</dbReference>
<dbReference type="AlphaFoldDB" id="A0A1J7JAL1"/>
<evidence type="ECO:0000256" key="3">
    <source>
        <dbReference type="ARBA" id="ARBA00023242"/>
    </source>
</evidence>
<evidence type="ECO:0000313" key="6">
    <source>
        <dbReference type="EMBL" id="OIW26260.1"/>
    </source>
</evidence>
<dbReference type="GO" id="GO:0000981">
    <property type="term" value="F:DNA-binding transcription factor activity, RNA polymerase II-specific"/>
    <property type="evidence" value="ECO:0007669"/>
    <property type="project" value="InterPro"/>
</dbReference>
<dbReference type="GO" id="GO:0005634">
    <property type="term" value="C:nucleus"/>
    <property type="evidence" value="ECO:0007669"/>
    <property type="project" value="UniProtKB-SubCell"/>
</dbReference>
<feature type="compositionally biased region" description="Polar residues" evidence="4">
    <location>
        <begin position="689"/>
        <end position="703"/>
    </location>
</feature>
<comment type="subcellular location">
    <subcellularLocation>
        <location evidence="1">Nucleus</location>
    </subcellularLocation>
</comment>
<dbReference type="SUPFAM" id="SSF57701">
    <property type="entry name" value="Zn2/Cys6 DNA-binding domain"/>
    <property type="match status" value="1"/>
</dbReference>
<gene>
    <name evidence="6" type="ORF">CONLIGDRAFT_581041</name>
</gene>
<feature type="region of interest" description="Disordered" evidence="4">
    <location>
        <begin position="64"/>
        <end position="89"/>
    </location>
</feature>
<dbReference type="PROSITE" id="PS50048">
    <property type="entry name" value="ZN2_CY6_FUNGAL_2"/>
    <property type="match status" value="1"/>
</dbReference>
<dbReference type="GO" id="GO:0006351">
    <property type="term" value="P:DNA-templated transcription"/>
    <property type="evidence" value="ECO:0007669"/>
    <property type="project" value="InterPro"/>
</dbReference>
<feature type="region of interest" description="Disordered" evidence="4">
    <location>
        <begin position="677"/>
        <end position="758"/>
    </location>
</feature>
<dbReference type="PANTHER" id="PTHR31001:SF49">
    <property type="entry name" value="ZN(II)2CYS6 TRANSCRIPTION FACTOR (EUROFUNG)"/>
    <property type="match status" value="1"/>
</dbReference>
<dbReference type="Gene3D" id="4.10.240.10">
    <property type="entry name" value="Zn(2)-C6 fungal-type DNA-binding domain"/>
    <property type="match status" value="1"/>
</dbReference>
<name>A0A1J7JAL1_9PEZI</name>
<dbReference type="GO" id="GO:0008270">
    <property type="term" value="F:zinc ion binding"/>
    <property type="evidence" value="ECO:0007669"/>
    <property type="project" value="InterPro"/>
</dbReference>
<keyword evidence="7" id="KW-1185">Reference proteome</keyword>